<comment type="caution">
    <text evidence="2">The sequence shown here is derived from an EMBL/GenBank/DDBJ whole genome shotgun (WGS) entry which is preliminary data.</text>
</comment>
<proteinExistence type="predicted"/>
<sequence length="154" mass="16389">MTAVPRCGSLLLTIACLGACAVPPATSAIGVETSKAPAKNLSKKRVEPEPVEPVVIGTVRYEALPSGKARGLSQDGGVIVAIDQASGAELWLLKIYEIKPDSSIEADKQEIFIARLTAAPDGQSLLVETERGRHYRVNLQTRAVAIEPERNSSQ</sequence>
<evidence type="ECO:0000313" key="3">
    <source>
        <dbReference type="Proteomes" id="UP000652176"/>
    </source>
</evidence>
<feature type="signal peptide" evidence="1">
    <location>
        <begin position="1"/>
        <end position="21"/>
    </location>
</feature>
<organism evidence="2 3">
    <name type="scientific">Methylomonas albis</name>
    <dbReference type="NCBI Taxonomy" id="1854563"/>
    <lineage>
        <taxon>Bacteria</taxon>
        <taxon>Pseudomonadati</taxon>
        <taxon>Pseudomonadota</taxon>
        <taxon>Gammaproteobacteria</taxon>
        <taxon>Methylococcales</taxon>
        <taxon>Methylococcaceae</taxon>
        <taxon>Methylomonas</taxon>
    </lineage>
</organism>
<evidence type="ECO:0000313" key="2">
    <source>
        <dbReference type="EMBL" id="MBD9358063.1"/>
    </source>
</evidence>
<accession>A0ABR9D4M8</accession>
<dbReference type="Proteomes" id="UP000652176">
    <property type="component" value="Unassembled WGS sequence"/>
</dbReference>
<protein>
    <submittedName>
        <fullName evidence="2">Uncharacterized protein</fullName>
    </submittedName>
</protein>
<reference evidence="2 3" key="1">
    <citation type="submission" date="2020-09" db="EMBL/GenBank/DDBJ databases">
        <title>Methylomonas albis sp. nov. and Methylomonas fluvii sp. nov.: Two cold-adapted methanotrophs from the River Elbe and an amended description of Methylovulum psychrotolerans strain Eb1.</title>
        <authorList>
            <person name="Bussmann I.K."/>
            <person name="Klings K.-W."/>
            <person name="Warnstedt J."/>
            <person name="Hoppert M."/>
            <person name="Saborowski A."/>
            <person name="Horn F."/>
            <person name="Liebner S."/>
        </authorList>
    </citation>
    <scope>NUCLEOTIDE SEQUENCE [LARGE SCALE GENOMIC DNA]</scope>
    <source>
        <strain evidence="2 3">EbA</strain>
    </source>
</reference>
<feature type="chain" id="PRO_5047485253" evidence="1">
    <location>
        <begin position="22"/>
        <end position="154"/>
    </location>
</feature>
<gene>
    <name evidence="2" type="ORF">IE877_19675</name>
</gene>
<dbReference type="EMBL" id="JACXSS010000001">
    <property type="protein sequence ID" value="MBD9358063.1"/>
    <property type="molecule type" value="Genomic_DNA"/>
</dbReference>
<evidence type="ECO:0000256" key="1">
    <source>
        <dbReference type="SAM" id="SignalP"/>
    </source>
</evidence>
<name>A0ABR9D4M8_9GAMM</name>
<keyword evidence="1" id="KW-0732">Signal</keyword>
<dbReference type="RefSeq" id="WP_192376301.1">
    <property type="nucleotide sequence ID" value="NZ_CAJHIV010000001.1"/>
</dbReference>
<keyword evidence="3" id="KW-1185">Reference proteome</keyword>